<dbReference type="OrthoDB" id="2122304at2759"/>
<dbReference type="Gene3D" id="1.20.120.550">
    <property type="entry name" value="Membrane associated eicosanoid/glutathione metabolism-like domain"/>
    <property type="match status" value="1"/>
</dbReference>
<gene>
    <name evidence="6" type="ORF">PPNO1_LOCUS8747</name>
</gene>
<dbReference type="SUPFAM" id="SSF161084">
    <property type="entry name" value="MAPEG domain-like"/>
    <property type="match status" value="1"/>
</dbReference>
<dbReference type="PANTHER" id="PTHR35371:SF1">
    <property type="entry name" value="BLR7753 PROTEIN"/>
    <property type="match status" value="1"/>
</dbReference>
<comment type="subcellular location">
    <subcellularLocation>
        <location evidence="1">Membrane</location>
    </subcellularLocation>
</comment>
<comment type="caution">
    <text evidence="6">The sequence shown here is derived from an EMBL/GenBank/DDBJ whole genome shotgun (WGS) entry which is preliminary data.</text>
</comment>
<accession>A0A9P1HCK9</accession>
<evidence type="ECO:0000256" key="4">
    <source>
        <dbReference type="ARBA" id="ARBA00023136"/>
    </source>
</evidence>
<feature type="transmembrane region" description="Helical" evidence="5">
    <location>
        <begin position="96"/>
        <end position="118"/>
    </location>
</feature>
<sequence>MGFIEFENNISLYTVPIGLFLAMAPHAYGVSSGLSRYNPDNPRQFEATIASDSTLDKTIKRRIIRAKSASSNSLETLGLYAAAVVAGNIAQLDRNILNWLSSLYVISRVLYLITYIWLQDNRAFSPLRSVFWGLLLLLLGTAAALPHPTTVSESGLPALPTETATPPEESLTTPVVEIVCLTKYCQEGLLYCHRWVPPSGNYNPLTGLWEHGGALREVIGVCPV</sequence>
<feature type="transmembrane region" description="Helical" evidence="5">
    <location>
        <begin position="130"/>
        <end position="147"/>
    </location>
</feature>
<protein>
    <submittedName>
        <fullName evidence="6">Uncharacterized protein</fullName>
    </submittedName>
</protein>
<name>A0A9P1HCK9_9PEZI</name>
<evidence type="ECO:0000256" key="1">
    <source>
        <dbReference type="ARBA" id="ARBA00004370"/>
    </source>
</evidence>
<evidence type="ECO:0000256" key="5">
    <source>
        <dbReference type="SAM" id="Phobius"/>
    </source>
</evidence>
<reference evidence="6" key="1">
    <citation type="submission" date="2022-11" db="EMBL/GenBank/DDBJ databases">
        <authorList>
            <person name="Scott C."/>
            <person name="Bruce N."/>
        </authorList>
    </citation>
    <scope>NUCLEOTIDE SEQUENCE</scope>
</reference>
<dbReference type="Proteomes" id="UP000838763">
    <property type="component" value="Unassembled WGS sequence"/>
</dbReference>
<feature type="transmembrane region" description="Helical" evidence="5">
    <location>
        <begin position="69"/>
        <end position="90"/>
    </location>
</feature>
<keyword evidence="7" id="KW-1185">Reference proteome</keyword>
<keyword evidence="2 5" id="KW-0812">Transmembrane</keyword>
<evidence type="ECO:0000256" key="2">
    <source>
        <dbReference type="ARBA" id="ARBA00022692"/>
    </source>
</evidence>
<evidence type="ECO:0000313" key="7">
    <source>
        <dbReference type="Proteomes" id="UP000838763"/>
    </source>
</evidence>
<organism evidence="6 7">
    <name type="scientific">Parascedosporium putredinis</name>
    <dbReference type="NCBI Taxonomy" id="1442378"/>
    <lineage>
        <taxon>Eukaryota</taxon>
        <taxon>Fungi</taxon>
        <taxon>Dikarya</taxon>
        <taxon>Ascomycota</taxon>
        <taxon>Pezizomycotina</taxon>
        <taxon>Sordariomycetes</taxon>
        <taxon>Hypocreomycetidae</taxon>
        <taxon>Microascales</taxon>
        <taxon>Microascaceae</taxon>
        <taxon>Parascedosporium</taxon>
    </lineage>
</organism>
<dbReference type="GO" id="GO:0016020">
    <property type="term" value="C:membrane"/>
    <property type="evidence" value="ECO:0007669"/>
    <property type="project" value="UniProtKB-SubCell"/>
</dbReference>
<feature type="transmembrane region" description="Helical" evidence="5">
    <location>
        <begin position="12"/>
        <end position="30"/>
    </location>
</feature>
<keyword evidence="3 5" id="KW-1133">Transmembrane helix</keyword>
<dbReference type="EMBL" id="CALLCH030000019">
    <property type="protein sequence ID" value="CAI4219179.1"/>
    <property type="molecule type" value="Genomic_DNA"/>
</dbReference>
<dbReference type="Pfam" id="PF01124">
    <property type="entry name" value="MAPEG"/>
    <property type="match status" value="1"/>
</dbReference>
<dbReference type="PANTHER" id="PTHR35371">
    <property type="entry name" value="INNER MEMBRANE PROTEIN"/>
    <property type="match status" value="1"/>
</dbReference>
<keyword evidence="4 5" id="KW-0472">Membrane</keyword>
<proteinExistence type="predicted"/>
<evidence type="ECO:0000313" key="6">
    <source>
        <dbReference type="EMBL" id="CAI4219179.1"/>
    </source>
</evidence>
<dbReference type="InterPro" id="IPR023352">
    <property type="entry name" value="MAPEG-like_dom_sf"/>
</dbReference>
<dbReference type="AlphaFoldDB" id="A0A9P1HCK9"/>
<evidence type="ECO:0000256" key="3">
    <source>
        <dbReference type="ARBA" id="ARBA00022989"/>
    </source>
</evidence>
<dbReference type="InterPro" id="IPR001129">
    <property type="entry name" value="Membr-assoc_MAPEG"/>
</dbReference>